<dbReference type="Gene3D" id="1.10.287.130">
    <property type="match status" value="1"/>
</dbReference>
<evidence type="ECO:0000259" key="7">
    <source>
        <dbReference type="PROSITE" id="PS50109"/>
    </source>
</evidence>
<name>A0A0H4PJV3_9BACT</name>
<dbReference type="InterPro" id="IPR050351">
    <property type="entry name" value="BphY/WalK/GraS-like"/>
</dbReference>
<evidence type="ECO:0000313" key="8">
    <source>
        <dbReference type="EMBL" id="AKP53335.1"/>
    </source>
</evidence>
<dbReference type="KEGG" id="camu:CA2015_3972"/>
<proteinExistence type="predicted"/>
<dbReference type="PANTHER" id="PTHR45453:SF1">
    <property type="entry name" value="PHOSPHATE REGULON SENSOR PROTEIN PHOR"/>
    <property type="match status" value="1"/>
</dbReference>
<comment type="catalytic activity">
    <reaction evidence="1">
        <text>ATP + protein L-histidine = ADP + protein N-phospho-L-histidine.</text>
        <dbReference type="EC" id="2.7.13.3"/>
    </reaction>
</comment>
<dbReference type="Pfam" id="PF02518">
    <property type="entry name" value="HATPase_c"/>
    <property type="match status" value="1"/>
</dbReference>
<evidence type="ECO:0000256" key="3">
    <source>
        <dbReference type="ARBA" id="ARBA00022553"/>
    </source>
</evidence>
<dbReference type="GO" id="GO:0004721">
    <property type="term" value="F:phosphoprotein phosphatase activity"/>
    <property type="evidence" value="ECO:0007669"/>
    <property type="project" value="TreeGrafter"/>
</dbReference>
<evidence type="ECO:0000256" key="6">
    <source>
        <dbReference type="ARBA" id="ARBA00023012"/>
    </source>
</evidence>
<evidence type="ECO:0000256" key="1">
    <source>
        <dbReference type="ARBA" id="ARBA00000085"/>
    </source>
</evidence>
<dbReference type="EMBL" id="CP012040">
    <property type="protein sequence ID" value="AKP53335.1"/>
    <property type="molecule type" value="Genomic_DNA"/>
</dbReference>
<evidence type="ECO:0000256" key="4">
    <source>
        <dbReference type="ARBA" id="ARBA00022679"/>
    </source>
</evidence>
<keyword evidence="9" id="KW-1185">Reference proteome</keyword>
<dbReference type="InterPro" id="IPR036890">
    <property type="entry name" value="HATPase_C_sf"/>
</dbReference>
<keyword evidence="6" id="KW-0902">Two-component regulatory system</keyword>
<gene>
    <name evidence="8" type="ORF">CA2015_3972</name>
</gene>
<evidence type="ECO:0000313" key="9">
    <source>
        <dbReference type="Proteomes" id="UP000036520"/>
    </source>
</evidence>
<dbReference type="PROSITE" id="PS50109">
    <property type="entry name" value="HIS_KIN"/>
    <property type="match status" value="1"/>
</dbReference>
<protein>
    <recommendedName>
        <fullName evidence="2">histidine kinase</fullName>
        <ecNumber evidence="2">2.7.13.3</ecNumber>
    </recommendedName>
</protein>
<dbReference type="SMART" id="SM00387">
    <property type="entry name" value="HATPase_c"/>
    <property type="match status" value="1"/>
</dbReference>
<dbReference type="PRINTS" id="PR00344">
    <property type="entry name" value="BCTRLSENSOR"/>
</dbReference>
<dbReference type="InterPro" id="IPR005467">
    <property type="entry name" value="His_kinase_dom"/>
</dbReference>
<dbReference type="InterPro" id="IPR004358">
    <property type="entry name" value="Sig_transdc_His_kin-like_C"/>
</dbReference>
<dbReference type="InterPro" id="IPR036097">
    <property type="entry name" value="HisK_dim/P_sf"/>
</dbReference>
<dbReference type="GO" id="GO:0016036">
    <property type="term" value="P:cellular response to phosphate starvation"/>
    <property type="evidence" value="ECO:0007669"/>
    <property type="project" value="TreeGrafter"/>
</dbReference>
<keyword evidence="5 8" id="KW-0418">Kinase</keyword>
<sequence>MLNNFEILDSITESMAIINNSGDIIYTNKAWHTFSMENKGDNARTGINNNYLSTCEAVKGHETKMAKDAKHGIQQVIDRNLDYFELEYPCHSPNESRWFILRVTQVEGNPDLTLLAHINITNRKNAELKVEKNYSKTLIINERLHTTLHNIVHDIQNPLASIMGLINLSKSEKDLESVNEYLDLIEKGSTNLRSFVKETLKHISTIEDFQSVDVARMVSKYIETIEHLLKSNSLELKLDIQQSGQFYTNEIEFRSILSNLISNAIKYSDNNKAKKFILFGFSSDENRAILKVEDNGIGIKKDDIPKLMKRNYQINKKTSDGVGLGLYMVKKSVKNLDGSIIINSEFGIGSTFTVEIPNRNIKQQIA</sequence>
<reference evidence="8 9" key="1">
    <citation type="submission" date="2015-07" db="EMBL/GenBank/DDBJ databases">
        <authorList>
            <person name="Kim K.M."/>
        </authorList>
    </citation>
    <scope>NUCLEOTIDE SEQUENCE [LARGE SCALE GENOMIC DNA]</scope>
    <source>
        <strain evidence="8 9">KCTC 12363</strain>
    </source>
</reference>
<dbReference type="AlphaFoldDB" id="A0A0H4PJV3"/>
<dbReference type="Gene3D" id="3.30.565.10">
    <property type="entry name" value="Histidine kinase-like ATPase, C-terminal domain"/>
    <property type="match status" value="1"/>
</dbReference>
<dbReference type="STRING" id="320787.CA2015_3972"/>
<dbReference type="EC" id="2.7.13.3" evidence="2"/>
<keyword evidence="4" id="KW-0808">Transferase</keyword>
<dbReference type="GO" id="GO:0000155">
    <property type="term" value="F:phosphorelay sensor kinase activity"/>
    <property type="evidence" value="ECO:0007669"/>
    <property type="project" value="InterPro"/>
</dbReference>
<dbReference type="CDD" id="cd00075">
    <property type="entry name" value="HATPase"/>
    <property type="match status" value="1"/>
</dbReference>
<dbReference type="SUPFAM" id="SSF47384">
    <property type="entry name" value="Homodimeric domain of signal transducing histidine kinase"/>
    <property type="match status" value="1"/>
</dbReference>
<keyword evidence="3" id="KW-0597">Phosphoprotein</keyword>
<dbReference type="Proteomes" id="UP000036520">
    <property type="component" value="Chromosome"/>
</dbReference>
<dbReference type="GO" id="GO:0005886">
    <property type="term" value="C:plasma membrane"/>
    <property type="evidence" value="ECO:0007669"/>
    <property type="project" value="TreeGrafter"/>
</dbReference>
<dbReference type="RefSeq" id="WP_048643451.1">
    <property type="nucleotide sequence ID" value="NZ_CP012040.1"/>
</dbReference>
<dbReference type="OrthoDB" id="594725at2"/>
<dbReference type="CDD" id="cd00082">
    <property type="entry name" value="HisKA"/>
    <property type="match status" value="1"/>
</dbReference>
<dbReference type="InterPro" id="IPR003594">
    <property type="entry name" value="HATPase_dom"/>
</dbReference>
<dbReference type="PANTHER" id="PTHR45453">
    <property type="entry name" value="PHOSPHATE REGULON SENSOR PROTEIN PHOR"/>
    <property type="match status" value="1"/>
</dbReference>
<dbReference type="InterPro" id="IPR003661">
    <property type="entry name" value="HisK_dim/P_dom"/>
</dbReference>
<organism evidence="8 9">
    <name type="scientific">Cyclobacterium amurskyense</name>
    <dbReference type="NCBI Taxonomy" id="320787"/>
    <lineage>
        <taxon>Bacteria</taxon>
        <taxon>Pseudomonadati</taxon>
        <taxon>Bacteroidota</taxon>
        <taxon>Cytophagia</taxon>
        <taxon>Cytophagales</taxon>
        <taxon>Cyclobacteriaceae</taxon>
        <taxon>Cyclobacterium</taxon>
    </lineage>
</organism>
<evidence type="ECO:0000256" key="5">
    <source>
        <dbReference type="ARBA" id="ARBA00022777"/>
    </source>
</evidence>
<dbReference type="SUPFAM" id="SSF55874">
    <property type="entry name" value="ATPase domain of HSP90 chaperone/DNA topoisomerase II/histidine kinase"/>
    <property type="match status" value="1"/>
</dbReference>
<dbReference type="Pfam" id="PF00512">
    <property type="entry name" value="HisKA"/>
    <property type="match status" value="1"/>
</dbReference>
<accession>A0A0H4PJV3</accession>
<feature type="domain" description="Histidine kinase" evidence="7">
    <location>
        <begin position="150"/>
        <end position="360"/>
    </location>
</feature>
<evidence type="ECO:0000256" key="2">
    <source>
        <dbReference type="ARBA" id="ARBA00012438"/>
    </source>
</evidence>